<proteinExistence type="predicted"/>
<feature type="transmembrane region" description="Helical" evidence="1">
    <location>
        <begin position="237"/>
        <end position="256"/>
    </location>
</feature>
<organism evidence="2 3">
    <name type="scientific">Caerostris darwini</name>
    <dbReference type="NCBI Taxonomy" id="1538125"/>
    <lineage>
        <taxon>Eukaryota</taxon>
        <taxon>Metazoa</taxon>
        <taxon>Ecdysozoa</taxon>
        <taxon>Arthropoda</taxon>
        <taxon>Chelicerata</taxon>
        <taxon>Arachnida</taxon>
        <taxon>Araneae</taxon>
        <taxon>Araneomorphae</taxon>
        <taxon>Entelegynae</taxon>
        <taxon>Araneoidea</taxon>
        <taxon>Araneidae</taxon>
        <taxon>Caerostris</taxon>
    </lineage>
</organism>
<dbReference type="AlphaFoldDB" id="A0AAV4U514"/>
<feature type="transmembrane region" description="Helical" evidence="1">
    <location>
        <begin position="33"/>
        <end position="51"/>
    </location>
</feature>
<accession>A0AAV4U514</accession>
<keyword evidence="1" id="KW-0812">Transmembrane</keyword>
<feature type="transmembrane region" description="Helical" evidence="1">
    <location>
        <begin position="204"/>
        <end position="225"/>
    </location>
</feature>
<keyword evidence="3" id="KW-1185">Reference proteome</keyword>
<comment type="caution">
    <text evidence="2">The sequence shown here is derived from an EMBL/GenBank/DDBJ whole genome shotgun (WGS) entry which is preliminary data.</text>
</comment>
<keyword evidence="1" id="KW-1133">Transmembrane helix</keyword>
<name>A0AAV4U514_9ARAC</name>
<reference evidence="2 3" key="1">
    <citation type="submission" date="2021-06" db="EMBL/GenBank/DDBJ databases">
        <title>Caerostris darwini draft genome.</title>
        <authorList>
            <person name="Kono N."/>
            <person name="Arakawa K."/>
        </authorList>
    </citation>
    <scope>NUCLEOTIDE SEQUENCE [LARGE SCALE GENOMIC DNA]</scope>
</reference>
<sequence>MLNFPKYLFLCLLCGNVVIQILWLSFISSSKNYWPVLAVQFLQLCIYICVFRSRARIRLLTKELYRISKMLYFYTIQKKKILKIYIWMYCLFVISMTVVFALTFVCSGMIAQEQHLLRNSKLVPEQLKDPTVVITNGWFIFTTIAGNCLFATLPGYYCFACRCMKQFFLHFVWKSKILIARQDYQRILEIYKEMNETMIMMDNFLNLPILITVVNILANLFWFGYSFAFPRNVNDMTGIFVSAGFVQYFILLLITLTPAAGCQPICGDGEGISSVFAKLDSKAVRHH</sequence>
<evidence type="ECO:0000256" key="1">
    <source>
        <dbReference type="SAM" id="Phobius"/>
    </source>
</evidence>
<dbReference type="EMBL" id="BPLQ01010716">
    <property type="protein sequence ID" value="GIY52830.1"/>
    <property type="molecule type" value="Genomic_DNA"/>
</dbReference>
<feature type="transmembrane region" description="Helical" evidence="1">
    <location>
        <begin position="7"/>
        <end position="27"/>
    </location>
</feature>
<evidence type="ECO:0000313" key="3">
    <source>
        <dbReference type="Proteomes" id="UP001054837"/>
    </source>
</evidence>
<gene>
    <name evidence="2" type="primary">AVEN_13374_1</name>
    <name evidence="2" type="ORF">CDAR_432611</name>
</gene>
<feature type="transmembrane region" description="Helical" evidence="1">
    <location>
        <begin position="138"/>
        <end position="159"/>
    </location>
</feature>
<keyword evidence="1" id="KW-0472">Membrane</keyword>
<evidence type="ECO:0000313" key="2">
    <source>
        <dbReference type="EMBL" id="GIY52830.1"/>
    </source>
</evidence>
<feature type="transmembrane region" description="Helical" evidence="1">
    <location>
        <begin position="86"/>
        <end position="111"/>
    </location>
</feature>
<protein>
    <submittedName>
        <fullName evidence="2">Uncharacterized protein</fullName>
    </submittedName>
</protein>
<dbReference type="Proteomes" id="UP001054837">
    <property type="component" value="Unassembled WGS sequence"/>
</dbReference>